<dbReference type="Proteomes" id="UP000287023">
    <property type="component" value="Unassembled WGS sequence"/>
</dbReference>
<evidence type="ECO:0000313" key="4">
    <source>
        <dbReference type="Proteomes" id="UP000287023"/>
    </source>
</evidence>
<gene>
    <name evidence="3" type="ORF">ELY38_02265</name>
</gene>
<dbReference type="Pfam" id="PF07007">
    <property type="entry name" value="LprI"/>
    <property type="match status" value="1"/>
</dbReference>
<evidence type="ECO:0000259" key="2">
    <source>
        <dbReference type="Pfam" id="PF07007"/>
    </source>
</evidence>
<keyword evidence="4" id="KW-1185">Reference proteome</keyword>
<keyword evidence="1" id="KW-0732">Signal</keyword>
<feature type="domain" description="Lysozyme inhibitor LprI-like N-terminal" evidence="2">
    <location>
        <begin position="28"/>
        <end position="116"/>
    </location>
</feature>
<dbReference type="RefSeq" id="WP_127059883.1">
    <property type="nucleotide sequence ID" value="NZ_RZHF01000004.1"/>
</dbReference>
<evidence type="ECO:0000256" key="1">
    <source>
        <dbReference type="SAM" id="SignalP"/>
    </source>
</evidence>
<dbReference type="EMBL" id="RZHF01000004">
    <property type="protein sequence ID" value="RUR34438.1"/>
    <property type="molecule type" value="Genomic_DNA"/>
</dbReference>
<organism evidence="3 4">
    <name type="scientific">Vreelandella nanhaiensis</name>
    <dbReference type="NCBI Taxonomy" id="1258546"/>
    <lineage>
        <taxon>Bacteria</taxon>
        <taxon>Pseudomonadati</taxon>
        <taxon>Pseudomonadota</taxon>
        <taxon>Gammaproteobacteria</taxon>
        <taxon>Oceanospirillales</taxon>
        <taxon>Halomonadaceae</taxon>
        <taxon>Vreelandella</taxon>
    </lineage>
</organism>
<dbReference type="OrthoDB" id="7340239at2"/>
<feature type="chain" id="PRO_5018564013" evidence="1">
    <location>
        <begin position="19"/>
        <end position="138"/>
    </location>
</feature>
<reference evidence="3 4" key="1">
    <citation type="submission" date="2018-12" db="EMBL/GenBank/DDBJ databases">
        <title>three novel Halomonas strain isolated from plants.</title>
        <authorList>
            <person name="Sun C."/>
        </authorList>
    </citation>
    <scope>NUCLEOTIDE SEQUENCE [LARGE SCALE GENOMIC DNA]</scope>
    <source>
        <strain evidence="3 4">JCM 18142</strain>
    </source>
</reference>
<name>A0A3S0Y7L2_9GAMM</name>
<proteinExistence type="predicted"/>
<sequence>MKNWLFIALATLSLSAVADDAELDCNNIRNTLDTNRCAAIELEAAEDVLTHYLETSIEHNAVDPVLVDAIKVAQKQWQAYASAHCGSVYTQWRDGTIRGVMGITCRTRLTKQRTHDVWQDFLTYMDSTPPVLPEPAIE</sequence>
<accession>A0A3S0Y7L2</accession>
<protein>
    <submittedName>
        <fullName evidence="3">DUF1311 domain-containing protein</fullName>
    </submittedName>
</protein>
<dbReference type="InterPro" id="IPR009739">
    <property type="entry name" value="LprI-like_N"/>
</dbReference>
<evidence type="ECO:0000313" key="3">
    <source>
        <dbReference type="EMBL" id="RUR34438.1"/>
    </source>
</evidence>
<dbReference type="AlphaFoldDB" id="A0A3S0Y7L2"/>
<dbReference type="Gene3D" id="1.20.1270.180">
    <property type="match status" value="1"/>
</dbReference>
<feature type="signal peptide" evidence="1">
    <location>
        <begin position="1"/>
        <end position="18"/>
    </location>
</feature>
<comment type="caution">
    <text evidence="3">The sequence shown here is derived from an EMBL/GenBank/DDBJ whole genome shotgun (WGS) entry which is preliminary data.</text>
</comment>